<feature type="binding site" evidence="7">
    <location>
        <position position="156"/>
    </location>
    <ligand>
        <name>FMN</name>
        <dbReference type="ChEBI" id="CHEBI:58210"/>
    </ligand>
</feature>
<dbReference type="GO" id="GO:0009060">
    <property type="term" value="P:aerobic respiration"/>
    <property type="evidence" value="ECO:0007669"/>
    <property type="project" value="TreeGrafter"/>
</dbReference>
<dbReference type="CDD" id="cd02809">
    <property type="entry name" value="alpha_hydroxyacid_oxid_FMN"/>
    <property type="match status" value="1"/>
</dbReference>
<dbReference type="GO" id="GO:0005886">
    <property type="term" value="C:plasma membrane"/>
    <property type="evidence" value="ECO:0007669"/>
    <property type="project" value="TreeGrafter"/>
</dbReference>
<comment type="caution">
    <text evidence="9">The sequence shown here is derived from an EMBL/GenBank/DDBJ whole genome shotgun (WGS) entry which is preliminary data.</text>
</comment>
<evidence type="ECO:0000256" key="3">
    <source>
        <dbReference type="ARBA" id="ARBA00022643"/>
    </source>
</evidence>
<dbReference type="Proteomes" id="UP000643405">
    <property type="component" value="Unassembled WGS sequence"/>
</dbReference>
<dbReference type="InterPro" id="IPR013785">
    <property type="entry name" value="Aldolase_TIM"/>
</dbReference>
<feature type="binding site" evidence="7">
    <location>
        <position position="236"/>
    </location>
    <ligand>
        <name>FMN</name>
        <dbReference type="ChEBI" id="CHEBI:58210"/>
    </ligand>
</feature>
<dbReference type="PANTHER" id="PTHR10578:SF107">
    <property type="entry name" value="2-HYDROXYACID OXIDASE 1"/>
    <property type="match status" value="1"/>
</dbReference>
<evidence type="ECO:0000256" key="7">
    <source>
        <dbReference type="PIRSR" id="PIRSR000138-2"/>
    </source>
</evidence>
<reference evidence="9" key="1">
    <citation type="submission" date="2020-09" db="EMBL/GenBank/DDBJ databases">
        <title>Genome seq and assembly of Tianweitania sp.</title>
        <authorList>
            <person name="Chhetri G."/>
        </authorList>
    </citation>
    <scope>NUCLEOTIDE SEQUENCE</scope>
    <source>
        <strain evidence="9">Rool2</strain>
    </source>
</reference>
<feature type="binding site" evidence="7">
    <location>
        <position position="130"/>
    </location>
    <ligand>
        <name>FMN</name>
        <dbReference type="ChEBI" id="CHEBI:58210"/>
    </ligand>
</feature>
<evidence type="ECO:0000256" key="1">
    <source>
        <dbReference type="ARBA" id="ARBA00001917"/>
    </source>
</evidence>
<accession>A0A8J6Q5E5</accession>
<keyword evidence="3 7" id="KW-0288">FMN</keyword>
<feature type="domain" description="FMN hydroxy acid dehydrogenase" evidence="8">
    <location>
        <begin position="1"/>
        <end position="338"/>
    </location>
</feature>
<feature type="binding site" evidence="7">
    <location>
        <position position="25"/>
    </location>
    <ligand>
        <name>glyoxylate</name>
        <dbReference type="ChEBI" id="CHEBI:36655"/>
    </ligand>
</feature>
<dbReference type="Gene3D" id="3.20.20.70">
    <property type="entry name" value="Aldolase class I"/>
    <property type="match status" value="1"/>
</dbReference>
<evidence type="ECO:0000313" key="9">
    <source>
        <dbReference type="EMBL" id="MBD0417455.1"/>
    </source>
</evidence>
<dbReference type="Pfam" id="PF01070">
    <property type="entry name" value="FMN_dh"/>
    <property type="match status" value="1"/>
</dbReference>
<feature type="binding site" evidence="7">
    <location>
        <position position="233"/>
    </location>
    <ligand>
        <name>glyoxylate</name>
        <dbReference type="ChEBI" id="CHEBI:36655"/>
    </ligand>
</feature>
<evidence type="ECO:0000256" key="6">
    <source>
        <dbReference type="PIRSR" id="PIRSR000138-1"/>
    </source>
</evidence>
<dbReference type="InterPro" id="IPR012133">
    <property type="entry name" value="Alpha-hydoxy_acid_DH_FMN"/>
</dbReference>
<protein>
    <submittedName>
        <fullName evidence="9">Alpha-hydroxy-acid oxidizing protein</fullName>
    </submittedName>
</protein>
<keyword evidence="2 7" id="KW-0285">Flavoprotein</keyword>
<evidence type="ECO:0000256" key="4">
    <source>
        <dbReference type="ARBA" id="ARBA00023002"/>
    </source>
</evidence>
<dbReference type="PANTHER" id="PTHR10578">
    <property type="entry name" value="S -2-HYDROXY-ACID OXIDASE-RELATED"/>
    <property type="match status" value="1"/>
</dbReference>
<organism evidence="9 10">
    <name type="scientific">Oryzicola mucosus</name>
    <dbReference type="NCBI Taxonomy" id="2767425"/>
    <lineage>
        <taxon>Bacteria</taxon>
        <taxon>Pseudomonadati</taxon>
        <taxon>Pseudomonadota</taxon>
        <taxon>Alphaproteobacteria</taxon>
        <taxon>Hyphomicrobiales</taxon>
        <taxon>Phyllobacteriaceae</taxon>
        <taxon>Oryzicola</taxon>
    </lineage>
</organism>
<feature type="binding site" evidence="7">
    <location>
        <position position="165"/>
    </location>
    <ligand>
        <name>glyoxylate</name>
        <dbReference type="ChEBI" id="CHEBI:36655"/>
    </ligand>
</feature>
<evidence type="ECO:0000313" key="10">
    <source>
        <dbReference type="Proteomes" id="UP000643405"/>
    </source>
</evidence>
<evidence type="ECO:0000256" key="5">
    <source>
        <dbReference type="ARBA" id="ARBA00024042"/>
    </source>
</evidence>
<evidence type="ECO:0000259" key="8">
    <source>
        <dbReference type="PROSITE" id="PS51349"/>
    </source>
</evidence>
<feature type="binding site" evidence="7">
    <location>
        <position position="107"/>
    </location>
    <ligand>
        <name>FMN</name>
        <dbReference type="ChEBI" id="CHEBI:58210"/>
    </ligand>
</feature>
<name>A0A8J6Q5E5_9HYPH</name>
<dbReference type="GO" id="GO:0004459">
    <property type="term" value="F:L-lactate dehydrogenase (NAD+) activity"/>
    <property type="evidence" value="ECO:0007669"/>
    <property type="project" value="TreeGrafter"/>
</dbReference>
<evidence type="ECO:0000256" key="2">
    <source>
        <dbReference type="ARBA" id="ARBA00022630"/>
    </source>
</evidence>
<dbReference type="EMBL" id="JACVVX010000014">
    <property type="protein sequence ID" value="MBD0417455.1"/>
    <property type="molecule type" value="Genomic_DNA"/>
</dbReference>
<feature type="binding site" evidence="7">
    <location>
        <position position="209"/>
    </location>
    <ligand>
        <name>FMN</name>
        <dbReference type="ChEBI" id="CHEBI:58210"/>
    </ligand>
</feature>
<dbReference type="InterPro" id="IPR008259">
    <property type="entry name" value="FMN_hydac_DH_AS"/>
</dbReference>
<gene>
    <name evidence="9" type="ORF">ICI42_22725</name>
</gene>
<dbReference type="PROSITE" id="PS51349">
    <property type="entry name" value="FMN_HYDROXY_ACID_DH_2"/>
    <property type="match status" value="1"/>
</dbReference>
<comment type="cofactor">
    <cofactor evidence="1">
        <name>FMN</name>
        <dbReference type="ChEBI" id="CHEBI:58210"/>
    </cofactor>
</comment>
<feature type="binding site" evidence="7">
    <location>
        <begin position="287"/>
        <end position="288"/>
    </location>
    <ligand>
        <name>FMN</name>
        <dbReference type="ChEBI" id="CHEBI:58210"/>
    </ligand>
</feature>
<feature type="binding site" evidence="7">
    <location>
        <position position="128"/>
    </location>
    <ligand>
        <name>FMN</name>
        <dbReference type="ChEBI" id="CHEBI:58210"/>
    </ligand>
</feature>
<sequence>MSEFTCNQEIVTVARRSLTQDVWDYLTGGAEAEMTMRRNRHSIDSYAFIPRVLRDMSSIDPSGTVLGQKVRIPVLLAPIGSLQAIYAGGGASSAKAASRFGTMPIISSITEPSLEDIAGAAEGPKVFQLYVRGDRDWIKAILGRAKSAGYTSLALTVDSAYYGIRERQLMNRWLPPSVQAQTGRHLQSAITWELMDYIRDLWQGSFMLKGVGSVADALMAVERGVDTLYISNHGGRQLDHCLGALDTLAEIAPVVKGRAELIVDGGFLRGTDVIKATALGASSVAIGRLQGWALAAGGEDGLVRCLELIEREIINALGLLGVNNFSQLTPDYIRKTEVVGPTHELSTFYHLKERLT</sequence>
<dbReference type="InterPro" id="IPR000262">
    <property type="entry name" value="FMN-dep_DH"/>
</dbReference>
<dbReference type="InterPro" id="IPR037396">
    <property type="entry name" value="FMN_HAD"/>
</dbReference>
<keyword evidence="10" id="KW-1185">Reference proteome</keyword>
<dbReference type="PIRSF" id="PIRSF000138">
    <property type="entry name" value="Al-hdrx_acd_dh"/>
    <property type="match status" value="1"/>
</dbReference>
<proteinExistence type="inferred from homology"/>
<dbReference type="AlphaFoldDB" id="A0A8J6Q5E5"/>
<feature type="binding site" evidence="7">
    <location>
        <position position="231"/>
    </location>
    <ligand>
        <name>FMN</name>
        <dbReference type="ChEBI" id="CHEBI:58210"/>
    </ligand>
</feature>
<comment type="similarity">
    <text evidence="5">Belongs to the FMN-dependent alpha-hydroxy acid dehydrogenase family.</text>
</comment>
<feature type="active site" description="Proton acceptor" evidence="6">
    <location>
        <position position="233"/>
    </location>
</feature>
<dbReference type="GO" id="GO:0010181">
    <property type="term" value="F:FMN binding"/>
    <property type="evidence" value="ECO:0007669"/>
    <property type="project" value="InterPro"/>
</dbReference>
<dbReference type="SUPFAM" id="SSF51395">
    <property type="entry name" value="FMN-linked oxidoreductases"/>
    <property type="match status" value="1"/>
</dbReference>
<dbReference type="RefSeq" id="WP_188166895.1">
    <property type="nucleotide sequence ID" value="NZ_JACVVX010000014.1"/>
</dbReference>
<dbReference type="PROSITE" id="PS00557">
    <property type="entry name" value="FMN_HYDROXY_ACID_DH_1"/>
    <property type="match status" value="1"/>
</dbReference>
<keyword evidence="4" id="KW-0560">Oxidoreductase</keyword>
<feature type="binding site" evidence="7">
    <location>
        <begin position="78"/>
        <end position="80"/>
    </location>
    <ligand>
        <name>FMN</name>
        <dbReference type="ChEBI" id="CHEBI:58210"/>
    </ligand>
</feature>